<keyword evidence="6" id="KW-0677">Repeat</keyword>
<sequence>MMADEEEDVKQILQKLQELVDQLYSFRECYFETHSVEDAGRKQQDVREEMEKTLQQMKEVVGSAQGKAQVLMLTGKALNVTPDYSPKAEELLSKAVKLEPNLVEAWNQLGEVYWKKGDVAAAHTCFSGALIHCKNKVSLQNLSMVLRQLRTDSEDEHSRHVMDSVRQAKLAVQMDVHDGRSWYILGNAYLSLYFNTGQNPKISQQALGAYAQAEKVDRTASSNPDLHLNRATLHKYEENYGEALEGFSRAAALDPAWPEPRQREQQLLEFLNRLTSLLESKGKVKAKKLQSMLGSLRPAHLGPCGDGRYQSASGQKVTLELKPLSVLQPGVNSGAVVLGKVVFSLTTEEKVPFTFGLVDSDGPCYAVMVYNMVQSWGVLIGDSVAIPEPSLRHHQVQHKGKDYSFSSVRVETPLLLVVNGKPQGSSSQAAATVASRPQCE</sequence>
<dbReference type="InterPro" id="IPR011990">
    <property type="entry name" value="TPR-like_helical_dom_sf"/>
</dbReference>
<keyword evidence="19" id="KW-1185">Reference proteome</keyword>
<evidence type="ECO:0000256" key="3">
    <source>
        <dbReference type="ARBA" id="ARBA00004541"/>
    </source>
</evidence>
<dbReference type="OrthoDB" id="423589at2759"/>
<keyword evidence="5" id="KW-0597">Phosphoprotein</keyword>
<dbReference type="Gene3D" id="1.25.40.10">
    <property type="entry name" value="Tetratricopeptide repeat domain"/>
    <property type="match status" value="1"/>
</dbReference>
<keyword evidence="4" id="KW-0963">Cytoplasm</keyword>
<evidence type="ECO:0000313" key="19">
    <source>
        <dbReference type="Proteomes" id="UP000550707"/>
    </source>
</evidence>
<dbReference type="Pfam" id="PF16669">
    <property type="entry name" value="TTC5_OB"/>
    <property type="match status" value="1"/>
</dbReference>
<dbReference type="InterPro" id="IPR038645">
    <property type="entry name" value="TTC5_OB_sf"/>
</dbReference>
<evidence type="ECO:0000256" key="12">
    <source>
        <dbReference type="ARBA" id="ARBA00023329"/>
    </source>
</evidence>
<organism evidence="18 19">
    <name type="scientific">Molossus molossus</name>
    <name type="common">Pallas' mastiff bat</name>
    <name type="synonym">Vespertilio molossus</name>
    <dbReference type="NCBI Taxonomy" id="27622"/>
    <lineage>
        <taxon>Eukaryota</taxon>
        <taxon>Metazoa</taxon>
        <taxon>Chordata</taxon>
        <taxon>Craniata</taxon>
        <taxon>Vertebrata</taxon>
        <taxon>Euteleostomi</taxon>
        <taxon>Mammalia</taxon>
        <taxon>Eutheria</taxon>
        <taxon>Laurasiatheria</taxon>
        <taxon>Chiroptera</taxon>
        <taxon>Yangochiroptera</taxon>
        <taxon>Molossidae</taxon>
        <taxon>Molossus</taxon>
    </lineage>
</organism>
<dbReference type="PANTHER" id="PTHR26312:SF87">
    <property type="entry name" value="TETRATRICOPEPTIDE REPEAT PROTEIN 5"/>
    <property type="match status" value="1"/>
</dbReference>
<name>A0A7J8K2G6_MOLMO</name>
<evidence type="ECO:0000256" key="14">
    <source>
        <dbReference type="ARBA" id="ARBA00078408"/>
    </source>
</evidence>
<dbReference type="SUPFAM" id="SSF48452">
    <property type="entry name" value="TPR-like"/>
    <property type="match status" value="2"/>
</dbReference>
<keyword evidence="12" id="KW-0968">Cytoplasmic vesicle</keyword>
<dbReference type="Gene3D" id="2.40.50.550">
    <property type="match status" value="1"/>
</dbReference>
<evidence type="ECO:0000256" key="15">
    <source>
        <dbReference type="PROSITE-ProRule" id="PRU00339"/>
    </source>
</evidence>
<keyword evidence="7" id="KW-0227">DNA damage</keyword>
<dbReference type="PROSITE" id="PS50005">
    <property type="entry name" value="TPR"/>
    <property type="match status" value="1"/>
</dbReference>
<evidence type="ECO:0000256" key="10">
    <source>
        <dbReference type="ARBA" id="ARBA00023204"/>
    </source>
</evidence>
<evidence type="ECO:0000256" key="11">
    <source>
        <dbReference type="ARBA" id="ARBA00023242"/>
    </source>
</evidence>
<dbReference type="GO" id="GO:0005634">
    <property type="term" value="C:nucleus"/>
    <property type="evidence" value="ECO:0007669"/>
    <property type="project" value="UniProtKB-SubCell"/>
</dbReference>
<dbReference type="FunCoup" id="A0A7J8K2G6">
    <property type="interactions" value="3705"/>
</dbReference>
<accession>A0A7J8K2G6</accession>
<evidence type="ECO:0000256" key="5">
    <source>
        <dbReference type="ARBA" id="ARBA00022553"/>
    </source>
</evidence>
<dbReference type="GO" id="GO:0005759">
    <property type="term" value="C:mitochondrial matrix"/>
    <property type="evidence" value="ECO:0007669"/>
    <property type="project" value="UniProtKB-SubCell"/>
</dbReference>
<evidence type="ECO:0000256" key="2">
    <source>
        <dbReference type="ARBA" id="ARBA00004305"/>
    </source>
</evidence>
<reference evidence="18 19" key="1">
    <citation type="journal article" date="2020" name="Nature">
        <title>Six reference-quality genomes reveal evolution of bat adaptations.</title>
        <authorList>
            <person name="Jebb D."/>
            <person name="Huang Z."/>
            <person name="Pippel M."/>
            <person name="Hughes G.M."/>
            <person name="Lavrichenko K."/>
            <person name="Devanna P."/>
            <person name="Winkler S."/>
            <person name="Jermiin L.S."/>
            <person name="Skirmuntt E.C."/>
            <person name="Katzourakis A."/>
            <person name="Burkitt-Gray L."/>
            <person name="Ray D.A."/>
            <person name="Sullivan K.A.M."/>
            <person name="Roscito J.G."/>
            <person name="Kirilenko B.M."/>
            <person name="Davalos L.M."/>
            <person name="Corthals A.P."/>
            <person name="Power M.L."/>
            <person name="Jones G."/>
            <person name="Ransome R.D."/>
            <person name="Dechmann D.K.N."/>
            <person name="Locatelli A.G."/>
            <person name="Puechmaille S.J."/>
            <person name="Fedrigo O."/>
            <person name="Jarvis E.D."/>
            <person name="Hiller M."/>
            <person name="Vernes S.C."/>
            <person name="Myers E.W."/>
            <person name="Teeling E.C."/>
        </authorList>
    </citation>
    <scope>NUCLEOTIDE SEQUENCE [LARGE SCALE GENOMIC DNA]</scope>
    <source>
        <strain evidence="18">MMolMol1</strain>
        <tissue evidence="18">Muscle</tissue>
    </source>
</reference>
<dbReference type="InterPro" id="IPR032076">
    <property type="entry name" value="TTC5_OB"/>
</dbReference>
<evidence type="ECO:0000256" key="13">
    <source>
        <dbReference type="ARBA" id="ARBA00067163"/>
    </source>
</evidence>
<dbReference type="PANTHER" id="PTHR26312">
    <property type="entry name" value="TETRATRICOPEPTIDE REPEAT PROTEIN 5"/>
    <property type="match status" value="1"/>
</dbReference>
<evidence type="ECO:0000256" key="4">
    <source>
        <dbReference type="ARBA" id="ARBA00022490"/>
    </source>
</evidence>
<protein>
    <recommendedName>
        <fullName evidence="13">Tetratricopeptide repeat protein 5</fullName>
    </recommendedName>
    <alternativeName>
        <fullName evidence="14">Stress-responsive activator of p300</fullName>
    </alternativeName>
</protein>
<comment type="subcellular location">
    <subcellularLocation>
        <location evidence="3">Cytoplasmic vesicle</location>
    </subcellularLocation>
    <subcellularLocation>
        <location evidence="2">Mitochondrion matrix</location>
    </subcellularLocation>
    <subcellularLocation>
        <location evidence="1">Nucleus</location>
    </subcellularLocation>
</comment>
<dbReference type="AlphaFoldDB" id="A0A7J8K2G6"/>
<dbReference type="FunFam" id="1.25.40.10:FF:000194">
    <property type="entry name" value="Tetratricopeptide repeat domain 5"/>
    <property type="match status" value="1"/>
</dbReference>
<feature type="repeat" description="TPR" evidence="15">
    <location>
        <begin position="224"/>
        <end position="257"/>
    </location>
</feature>
<dbReference type="EMBL" id="JACASF010000001">
    <property type="protein sequence ID" value="KAF6503238.1"/>
    <property type="molecule type" value="Genomic_DNA"/>
</dbReference>
<evidence type="ECO:0000259" key="17">
    <source>
        <dbReference type="Pfam" id="PF16669"/>
    </source>
</evidence>
<evidence type="ECO:0000256" key="9">
    <source>
        <dbReference type="ARBA" id="ARBA00023128"/>
    </source>
</evidence>
<keyword evidence="10" id="KW-0234">DNA repair</keyword>
<gene>
    <name evidence="18" type="ORF">HJG59_018956</name>
</gene>
<evidence type="ECO:0000256" key="16">
    <source>
        <dbReference type="SAM" id="Coils"/>
    </source>
</evidence>
<evidence type="ECO:0000256" key="1">
    <source>
        <dbReference type="ARBA" id="ARBA00004123"/>
    </source>
</evidence>
<dbReference type="Pfam" id="PF13181">
    <property type="entry name" value="TPR_8"/>
    <property type="match status" value="1"/>
</dbReference>
<dbReference type="GO" id="GO:0006281">
    <property type="term" value="P:DNA repair"/>
    <property type="evidence" value="ECO:0007669"/>
    <property type="project" value="UniProtKB-KW"/>
</dbReference>
<dbReference type="FunFam" id="2.40.50.550:FF:000001">
    <property type="entry name" value="Tetratricopeptide repeat domain 5"/>
    <property type="match status" value="1"/>
</dbReference>
<comment type="caution">
    <text evidence="18">The sequence shown here is derived from an EMBL/GenBank/DDBJ whole genome shotgun (WGS) entry which is preliminary data.</text>
</comment>
<dbReference type="Proteomes" id="UP000550707">
    <property type="component" value="Unassembled WGS sequence"/>
</dbReference>
<keyword evidence="9" id="KW-0496">Mitochondrion</keyword>
<feature type="coiled-coil region" evidence="16">
    <location>
        <begin position="2"/>
        <end position="67"/>
    </location>
</feature>
<evidence type="ECO:0000256" key="7">
    <source>
        <dbReference type="ARBA" id="ARBA00022763"/>
    </source>
</evidence>
<dbReference type="GO" id="GO:0010468">
    <property type="term" value="P:regulation of gene expression"/>
    <property type="evidence" value="ECO:0007669"/>
    <property type="project" value="UniProtKB-ARBA"/>
</dbReference>
<proteinExistence type="predicted"/>
<evidence type="ECO:0000256" key="8">
    <source>
        <dbReference type="ARBA" id="ARBA00022803"/>
    </source>
</evidence>
<dbReference type="InterPro" id="IPR019734">
    <property type="entry name" value="TPR_rpt"/>
</dbReference>
<keyword evidence="8 15" id="KW-0802">TPR repeat</keyword>
<keyword evidence="16" id="KW-0175">Coiled coil</keyword>
<dbReference type="GO" id="GO:0051254">
    <property type="term" value="P:positive regulation of RNA metabolic process"/>
    <property type="evidence" value="ECO:0007669"/>
    <property type="project" value="UniProtKB-ARBA"/>
</dbReference>
<dbReference type="InParanoid" id="A0A7J8K2G6"/>
<dbReference type="SMART" id="SM00028">
    <property type="entry name" value="TPR"/>
    <property type="match status" value="2"/>
</dbReference>
<dbReference type="GO" id="GO:0005829">
    <property type="term" value="C:cytosol"/>
    <property type="evidence" value="ECO:0007669"/>
    <property type="project" value="UniProtKB-ARBA"/>
</dbReference>
<feature type="domain" description="Tetratricopeptide repeat protein 5 OB fold" evidence="17">
    <location>
        <begin position="319"/>
        <end position="431"/>
    </location>
</feature>
<dbReference type="GO" id="GO:0031410">
    <property type="term" value="C:cytoplasmic vesicle"/>
    <property type="evidence" value="ECO:0007669"/>
    <property type="project" value="UniProtKB-SubCell"/>
</dbReference>
<evidence type="ECO:0000313" key="18">
    <source>
        <dbReference type="EMBL" id="KAF6503238.1"/>
    </source>
</evidence>
<keyword evidence="11" id="KW-0539">Nucleus</keyword>
<evidence type="ECO:0000256" key="6">
    <source>
        <dbReference type="ARBA" id="ARBA00022737"/>
    </source>
</evidence>